<evidence type="ECO:0000256" key="1">
    <source>
        <dbReference type="ARBA" id="ARBA00004031"/>
    </source>
</evidence>
<dbReference type="SUPFAM" id="SSF48371">
    <property type="entry name" value="ARM repeat"/>
    <property type="match status" value="1"/>
</dbReference>
<dbReference type="WBParaSite" id="ASIM_0000039901-mRNA-1">
    <property type="protein sequence ID" value="ASIM_0000039901-mRNA-1"/>
    <property type="gene ID" value="ASIM_0000039901"/>
</dbReference>
<protein>
    <recommendedName>
        <fullName evidence="3 7">26S proteasome non-ATPase regulatory subunit 2</fullName>
    </recommendedName>
</protein>
<feature type="compositionally biased region" description="Basic and acidic residues" evidence="8">
    <location>
        <begin position="641"/>
        <end position="656"/>
    </location>
</feature>
<evidence type="ECO:0000313" key="12">
    <source>
        <dbReference type="Proteomes" id="UP000267096"/>
    </source>
</evidence>
<accession>A0A0M3IYS0</accession>
<feature type="compositionally biased region" description="Basic and acidic residues" evidence="8">
    <location>
        <begin position="665"/>
        <end position="684"/>
    </location>
</feature>
<feature type="domain" description="RPN1 N-terminal" evidence="9">
    <location>
        <begin position="53"/>
        <end position="362"/>
    </location>
</feature>
<keyword evidence="4" id="KW-0677">Repeat</keyword>
<sequence>MVEEKSASEKSTSESKKVDESGDTKSIEKKKKDAKEEKKDEISEEDRKLQEDLDMLVQRLSEPDESLYQSSLETMRTLIKASTTSMTSVPKPLKFMRCHYAKMKEIHEKMAEGPVKKLCADVISVLAMTSDEKSDCINYRLKGMREPIGDMGLEYVRIQLKAIDFRHLAMEMAEEWRASSGSSAEDRARREELLTLAIEIVEHNMKHNAEVEACDLLIEIERLDLLVDYVEEVDHARVCLYLLSCSPLTPDPDNQILIKTAKNIYLKFSKQFEALRCAVMLNDVAMIREIFLATEDMLMKKQMAILLGRHQIFLELGDVENADRLGELNSNANLHTYFHSLARELDIMEPKTPEGIYKSHLEQTRPFASASTPDSARMNLAAAFVNGFVNCGFGVDKMMSEMDDANRWFYKNKEFGMMSAAASQGLVWRWDIDAGLAQCDRFLYVNDDYIKAGTLLAIGLISSGIQDPCDPASALLMDHVHSDRTTMRIGSILGLGLAYANSKRDTVLKNEEGGVVYELKKVLGDNKPSVTAEVKGLTGLALGFILVGTADHDVAMEMLHVLMEKDATELQDPNMRFLALGIALIFLGAQERSEVFVESVRALAEPFGSMVSTLVDVCAYAGTGNVLKIQKLLHICSEHYEPKETSKKPSKEDKSSSSKSASASKDADSSSKTSAKKDDKKEEEKLDLSAQQAVAVLGIGLIAMGEEVGSQMSLRMFGHLLRYGEPVIRRAVPLALALISTSNPQLSILESLSKFSHDADSDTAHNAVFAMGLVGAGTNNARLVSMLRQLASYHHKEHVSLMLVRLAQGMTHMGKGTMTLNPFHSDRQLMCPAAVAGLFAVCFAFLDANNSVLNNRQHYLLYSMVLAMQPRLLITLVEDEINPENLKQVNVSVRVGQAVDVVAQAGKPKTITGFQTHTTPVLLAYGERAELANDEYISLTPCMEGLVILRKNPEYENSTTKSK</sequence>
<keyword evidence="5 7" id="KW-0647">Proteasome</keyword>
<dbReference type="PIRSF" id="PIRSF015965">
    <property type="entry name" value="26S_Psome_Rpn1"/>
    <property type="match status" value="1"/>
</dbReference>
<dbReference type="Gene3D" id="1.25.10.10">
    <property type="entry name" value="Leucine-rich Repeat Variant"/>
    <property type="match status" value="1"/>
</dbReference>
<reference evidence="11 12" key="2">
    <citation type="submission" date="2018-11" db="EMBL/GenBank/DDBJ databases">
        <authorList>
            <consortium name="Pathogen Informatics"/>
        </authorList>
    </citation>
    <scope>NUCLEOTIDE SEQUENCE [LARGE SCALE GENOMIC DNA]</scope>
</reference>
<evidence type="ECO:0000259" key="9">
    <source>
        <dbReference type="Pfam" id="PF17781"/>
    </source>
</evidence>
<comment type="function">
    <text evidence="1">Binds to the intracellular domain of tumor necrosis factor type 1 receptor. The binding domain of TRAP1 and TRAP2 resides outside the death domain of TNFR1.</text>
</comment>
<reference evidence="13" key="1">
    <citation type="submission" date="2017-02" db="UniProtKB">
        <authorList>
            <consortium name="WormBaseParasite"/>
        </authorList>
    </citation>
    <scope>IDENTIFICATION</scope>
</reference>
<feature type="region of interest" description="Disordered" evidence="8">
    <location>
        <begin position="1"/>
        <end position="48"/>
    </location>
</feature>
<dbReference type="InterPro" id="IPR040892">
    <property type="entry name" value="RPN1_N"/>
</dbReference>
<feature type="domain" description="26S proteasome non-ATPase regulatory subunit RPN1 C-terminal" evidence="10">
    <location>
        <begin position="902"/>
        <end position="955"/>
    </location>
</feature>
<dbReference type="OrthoDB" id="10252509at2759"/>
<dbReference type="InterPro" id="IPR016024">
    <property type="entry name" value="ARM-type_fold"/>
</dbReference>
<dbReference type="EMBL" id="UYRR01000152">
    <property type="protein sequence ID" value="VDK17573.1"/>
    <property type="molecule type" value="Genomic_DNA"/>
</dbReference>
<evidence type="ECO:0000313" key="13">
    <source>
        <dbReference type="WBParaSite" id="ASIM_0000039901-mRNA-1"/>
    </source>
</evidence>
<keyword evidence="12" id="KW-1185">Reference proteome</keyword>
<dbReference type="PANTHER" id="PTHR10943:SF1">
    <property type="entry name" value="26S PROTEASOME NON-ATPASE REGULATORY SUBUNIT 2"/>
    <property type="match status" value="1"/>
</dbReference>
<evidence type="ECO:0000256" key="3">
    <source>
        <dbReference type="ARBA" id="ARBA00014928"/>
    </source>
</evidence>
<dbReference type="InterPro" id="IPR041433">
    <property type="entry name" value="RPN1_C"/>
</dbReference>
<dbReference type="Pfam" id="PF01851">
    <property type="entry name" value="PC_rep"/>
    <property type="match status" value="1"/>
</dbReference>
<dbReference type="GO" id="GO:0034515">
    <property type="term" value="C:proteasome storage granule"/>
    <property type="evidence" value="ECO:0007669"/>
    <property type="project" value="TreeGrafter"/>
</dbReference>
<dbReference type="InterPro" id="IPR016643">
    <property type="entry name" value="26S_Psome_Rpn1"/>
</dbReference>
<dbReference type="InterPro" id="IPR002015">
    <property type="entry name" value="Proteasome/cyclosome_rpt"/>
</dbReference>
<evidence type="ECO:0000256" key="8">
    <source>
        <dbReference type="SAM" id="MobiDB-lite"/>
    </source>
</evidence>
<dbReference type="GO" id="GO:0042176">
    <property type="term" value="P:regulation of protein catabolic process"/>
    <property type="evidence" value="ECO:0007669"/>
    <property type="project" value="InterPro"/>
</dbReference>
<evidence type="ECO:0000256" key="4">
    <source>
        <dbReference type="ARBA" id="ARBA00022737"/>
    </source>
</evidence>
<name>A0A0M3IYS0_ANISI</name>
<dbReference type="InterPro" id="IPR011989">
    <property type="entry name" value="ARM-like"/>
</dbReference>
<evidence type="ECO:0000313" key="11">
    <source>
        <dbReference type="EMBL" id="VDK17573.1"/>
    </source>
</evidence>
<evidence type="ECO:0000256" key="7">
    <source>
        <dbReference type="PIRNR" id="PIRNR015965"/>
    </source>
</evidence>
<dbReference type="Proteomes" id="UP000267096">
    <property type="component" value="Unassembled WGS sequence"/>
</dbReference>
<proteinExistence type="inferred from homology"/>
<feature type="region of interest" description="Disordered" evidence="8">
    <location>
        <begin position="641"/>
        <end position="684"/>
    </location>
</feature>
<comment type="similarity">
    <text evidence="2 7">Belongs to the proteasome subunit S2 family.</text>
</comment>
<evidence type="ECO:0000256" key="5">
    <source>
        <dbReference type="ARBA" id="ARBA00022942"/>
    </source>
</evidence>
<dbReference type="PANTHER" id="PTHR10943">
    <property type="entry name" value="26S PROTEASOME NON-ATPASE REGULATORY SUBUNIT"/>
    <property type="match status" value="1"/>
</dbReference>
<dbReference type="AlphaFoldDB" id="A0A0M3IYS0"/>
<comment type="subunit">
    <text evidence="6">Component of the 19S proteasome regulatory particle complex. The 26S proteasome consists of a 20S core particle (CP) and two 19S regulatory subunits (RP). The regulatory particle is made of a lid composed of 9 subunits, a base containing 6 ATPases and few additional components including PSMD2. Interacts with RPGRIP1L. Interacts with CRY1 in a KDM8-dependent manner. Interacts (via C-terminus) with phosphatase UBLCP1 (via ubiquitin-like domain); the interaction recruits UBLCP1 to the 19S regulatory particle where it dephosphorylates 19S subunit PSMC2/RPT1 which impairs PSMC2 ATPase activity and disrupts 26S proteasome assembly.</text>
</comment>
<dbReference type="Pfam" id="PF18051">
    <property type="entry name" value="RPN1_C"/>
    <property type="match status" value="1"/>
</dbReference>
<dbReference type="GO" id="GO:0043161">
    <property type="term" value="P:proteasome-mediated ubiquitin-dependent protein catabolic process"/>
    <property type="evidence" value="ECO:0007669"/>
    <property type="project" value="TreeGrafter"/>
</dbReference>
<comment type="function">
    <text evidence="7">Component of the 26S proteasome, a multiprotein complex involved in the ATP-dependent degradation of ubiquitinated proteins. This complex plays a key role in the maintenance of protein homeostasis by removing misfolded or damaged proteins, which could impair cellular functions, and by removing proteins whose functions are no longer required. Therefore, the proteasome participates in numerous cellular processes, including cell cycle progression, apoptosis, or DNA damage repair.</text>
</comment>
<organism evidence="13">
    <name type="scientific">Anisakis simplex</name>
    <name type="common">Herring worm</name>
    <dbReference type="NCBI Taxonomy" id="6269"/>
    <lineage>
        <taxon>Eukaryota</taxon>
        <taxon>Metazoa</taxon>
        <taxon>Ecdysozoa</taxon>
        <taxon>Nematoda</taxon>
        <taxon>Chromadorea</taxon>
        <taxon>Rhabditida</taxon>
        <taxon>Spirurina</taxon>
        <taxon>Ascaridomorpha</taxon>
        <taxon>Ascaridoidea</taxon>
        <taxon>Anisakidae</taxon>
        <taxon>Anisakis</taxon>
        <taxon>Anisakis simplex complex</taxon>
    </lineage>
</organism>
<evidence type="ECO:0000259" key="10">
    <source>
        <dbReference type="Pfam" id="PF18051"/>
    </source>
</evidence>
<dbReference type="GO" id="GO:0005634">
    <property type="term" value="C:nucleus"/>
    <property type="evidence" value="ECO:0007669"/>
    <property type="project" value="TreeGrafter"/>
</dbReference>
<dbReference type="GO" id="GO:0008540">
    <property type="term" value="C:proteasome regulatory particle, base subcomplex"/>
    <property type="evidence" value="ECO:0007669"/>
    <property type="project" value="UniProtKB-UniRule"/>
</dbReference>
<dbReference type="Pfam" id="PF17781">
    <property type="entry name" value="RPN1_RPN2_N"/>
    <property type="match status" value="1"/>
</dbReference>
<evidence type="ECO:0000256" key="6">
    <source>
        <dbReference type="ARBA" id="ARBA00046857"/>
    </source>
</evidence>
<gene>
    <name evidence="11" type="ORF">ASIM_LOCUS303</name>
</gene>
<evidence type="ECO:0000256" key="2">
    <source>
        <dbReference type="ARBA" id="ARBA00005460"/>
    </source>
</evidence>
<dbReference type="GO" id="GO:0030234">
    <property type="term" value="F:enzyme regulator activity"/>
    <property type="evidence" value="ECO:0007669"/>
    <property type="project" value="UniProtKB-UniRule"/>
</dbReference>